<feature type="transmembrane region" description="Helical" evidence="6">
    <location>
        <begin position="119"/>
        <end position="144"/>
    </location>
</feature>
<dbReference type="InterPro" id="IPR051790">
    <property type="entry name" value="Cytochrome_c-biogenesis_DsbD"/>
</dbReference>
<keyword evidence="4 6" id="KW-1133">Transmembrane helix</keyword>
<protein>
    <submittedName>
        <fullName evidence="8">Cytochrome c biogenesis protein transmembrane region</fullName>
    </submittedName>
</protein>
<evidence type="ECO:0000313" key="8">
    <source>
        <dbReference type="EMBL" id="KKR70413.1"/>
    </source>
</evidence>
<evidence type="ECO:0000256" key="6">
    <source>
        <dbReference type="SAM" id="Phobius"/>
    </source>
</evidence>
<dbReference type="Pfam" id="PF02683">
    <property type="entry name" value="DsbD_TM"/>
    <property type="match status" value="1"/>
</dbReference>
<name>A0A0G0T022_9BACT</name>
<keyword evidence="5 6" id="KW-0472">Membrane</keyword>
<dbReference type="PANTHER" id="PTHR31272:SF9">
    <property type="entry name" value="BLL1027 PROTEIN"/>
    <property type="match status" value="1"/>
</dbReference>
<evidence type="ECO:0000256" key="1">
    <source>
        <dbReference type="ARBA" id="ARBA00004141"/>
    </source>
</evidence>
<dbReference type="Proteomes" id="UP000034452">
    <property type="component" value="Unassembled WGS sequence"/>
</dbReference>
<proteinExistence type="inferred from homology"/>
<feature type="transmembrane region" description="Helical" evidence="6">
    <location>
        <begin position="260"/>
        <end position="278"/>
    </location>
</feature>
<feature type="domain" description="Cytochrome C biogenesis protein transmembrane" evidence="7">
    <location>
        <begin position="9"/>
        <end position="177"/>
    </location>
</feature>
<gene>
    <name evidence="8" type="ORF">UU13_C0006G0015</name>
</gene>
<evidence type="ECO:0000256" key="3">
    <source>
        <dbReference type="ARBA" id="ARBA00022692"/>
    </source>
</evidence>
<feature type="transmembrane region" description="Helical" evidence="6">
    <location>
        <begin position="76"/>
        <end position="98"/>
    </location>
</feature>
<dbReference type="AlphaFoldDB" id="A0A0G0T022"/>
<accession>A0A0G0T022</accession>
<keyword evidence="3 6" id="KW-0812">Transmembrane</keyword>
<comment type="subcellular location">
    <subcellularLocation>
        <location evidence="1">Membrane</location>
        <topology evidence="1">Multi-pass membrane protein</topology>
    </subcellularLocation>
</comment>
<feature type="transmembrane region" description="Helical" evidence="6">
    <location>
        <begin position="195"/>
        <end position="220"/>
    </location>
</feature>
<organism evidence="8 9">
    <name type="scientific">Candidatus Nomurabacteria bacterium GW2011_GWB1_40_7</name>
    <dbReference type="NCBI Taxonomy" id="1618744"/>
    <lineage>
        <taxon>Bacteria</taxon>
        <taxon>Candidatus Nomuraibacteriota</taxon>
    </lineage>
</organism>
<feature type="transmembrane region" description="Helical" evidence="6">
    <location>
        <begin position="6"/>
        <end position="32"/>
    </location>
</feature>
<dbReference type="GO" id="GO:0016020">
    <property type="term" value="C:membrane"/>
    <property type="evidence" value="ECO:0007669"/>
    <property type="project" value="UniProtKB-SubCell"/>
</dbReference>
<dbReference type="GO" id="GO:0017004">
    <property type="term" value="P:cytochrome complex assembly"/>
    <property type="evidence" value="ECO:0007669"/>
    <property type="project" value="InterPro"/>
</dbReference>
<evidence type="ECO:0000256" key="2">
    <source>
        <dbReference type="ARBA" id="ARBA00006143"/>
    </source>
</evidence>
<feature type="transmembrane region" description="Helical" evidence="6">
    <location>
        <begin position="44"/>
        <end position="70"/>
    </location>
</feature>
<dbReference type="InterPro" id="IPR003834">
    <property type="entry name" value="Cyt_c_assmbl_TM_dom"/>
</dbReference>
<evidence type="ECO:0000256" key="4">
    <source>
        <dbReference type="ARBA" id="ARBA00022989"/>
    </source>
</evidence>
<feature type="transmembrane region" description="Helical" evidence="6">
    <location>
        <begin position="150"/>
        <end position="175"/>
    </location>
</feature>
<reference evidence="8 9" key="1">
    <citation type="journal article" date="2015" name="Nature">
        <title>rRNA introns, odd ribosomes, and small enigmatic genomes across a large radiation of phyla.</title>
        <authorList>
            <person name="Brown C.T."/>
            <person name="Hug L.A."/>
            <person name="Thomas B.C."/>
            <person name="Sharon I."/>
            <person name="Castelle C.J."/>
            <person name="Singh A."/>
            <person name="Wilkins M.J."/>
            <person name="Williams K.H."/>
            <person name="Banfield J.F."/>
        </authorList>
    </citation>
    <scope>NUCLEOTIDE SEQUENCE [LARGE SCALE GENOMIC DNA]</scope>
</reference>
<dbReference type="PANTHER" id="PTHR31272">
    <property type="entry name" value="CYTOCHROME C-TYPE BIOGENESIS PROTEIN HI_1454-RELATED"/>
    <property type="match status" value="1"/>
</dbReference>
<sequence>METLVGTSLIAAFVAGVAALFAPCCITVLLPSYLGNIFREKYKIFFMTFIFFLGILTVFLPIGLGASFLAQLFSKYHNIIFIVGGIFLVALGITMLLGKKFALPFSVRGGGMKRNVASIYVLGIFSAIATTCCAPVLAGVLILSATSGTVVWGALYTLAYVIGMTLPLFIIAIFLDKVNLTERLTNANKTIAMRIGGFSWNIVVSELISGLIFLLMGGYITYLAFSNKLFAHSDYQLQMNLWNAKFLSSINGFVTLTPEYIWALLFIGIVVVISYAFIKQYKKQKNEQ</sequence>
<dbReference type="EMBL" id="LBZL01000006">
    <property type="protein sequence ID" value="KKR70413.1"/>
    <property type="molecule type" value="Genomic_DNA"/>
</dbReference>
<evidence type="ECO:0000259" key="7">
    <source>
        <dbReference type="Pfam" id="PF02683"/>
    </source>
</evidence>
<comment type="similarity">
    <text evidence="2">Belongs to the DsbD family.</text>
</comment>
<comment type="caution">
    <text evidence="8">The sequence shown here is derived from an EMBL/GenBank/DDBJ whole genome shotgun (WGS) entry which is preliminary data.</text>
</comment>
<evidence type="ECO:0000256" key="5">
    <source>
        <dbReference type="ARBA" id="ARBA00023136"/>
    </source>
</evidence>
<dbReference type="PATRIC" id="fig|1618744.3.peg.318"/>
<evidence type="ECO:0000313" key="9">
    <source>
        <dbReference type="Proteomes" id="UP000034452"/>
    </source>
</evidence>